<evidence type="ECO:0000256" key="1">
    <source>
        <dbReference type="ARBA" id="ARBA00022574"/>
    </source>
</evidence>
<reference evidence="5" key="1">
    <citation type="journal article" date="2020" name="Mol. Plant Microbe Interact.">
        <title>Genome Sequence of the Biocontrol Agent Coniothyrium minitans strain Conio (IMI 134523).</title>
        <authorList>
            <person name="Patel D."/>
            <person name="Shittu T.A."/>
            <person name="Baroncelli R."/>
            <person name="Muthumeenakshi S."/>
            <person name="Osborne T.H."/>
            <person name="Janganan T.K."/>
            <person name="Sreenivasaprasad S."/>
        </authorList>
    </citation>
    <scope>NUCLEOTIDE SEQUENCE</scope>
    <source>
        <strain evidence="5">Conio</strain>
    </source>
</reference>
<feature type="repeat" description="WD" evidence="3">
    <location>
        <begin position="762"/>
        <end position="803"/>
    </location>
</feature>
<dbReference type="PRINTS" id="PR00320">
    <property type="entry name" value="GPROTEINBRPT"/>
</dbReference>
<name>A0A9P6KJP9_9PLEO</name>
<proteinExistence type="predicted"/>
<keyword evidence="6" id="KW-1185">Reference proteome</keyword>
<dbReference type="InterPro" id="IPR036322">
    <property type="entry name" value="WD40_repeat_dom_sf"/>
</dbReference>
<dbReference type="InterPro" id="IPR020472">
    <property type="entry name" value="WD40_PAC1"/>
</dbReference>
<dbReference type="Proteomes" id="UP000756921">
    <property type="component" value="Unassembled WGS sequence"/>
</dbReference>
<dbReference type="PANTHER" id="PTHR44129">
    <property type="entry name" value="WD REPEAT-CONTAINING PROTEIN POP1"/>
    <property type="match status" value="1"/>
</dbReference>
<dbReference type="OrthoDB" id="538223at2759"/>
<evidence type="ECO:0000256" key="2">
    <source>
        <dbReference type="ARBA" id="ARBA00022737"/>
    </source>
</evidence>
<protein>
    <submittedName>
        <fullName evidence="5">Vegetative incompatibility protein HET-E-1-like protein 15</fullName>
    </submittedName>
</protein>
<sequence length="850" mass="95064">MSDVSYSKRKANAELDDHHWSAAFRSSRWFTRGWTLQESLAPTSVDFFSKEWRRLGDKVSLQTKIRQATRIPTSVLQGEPLSKLTIDDRLKWGEHRNTKLPEDRAYCLIGILGVQMTPFYGEGAAGAFKRLMEEAYTQRRFFQDLRLSDPHDDKRRIEERRGGLLEETRLLWIKGDAGKGKAMLLCGIVNELQRSTAMSHSFFFCQGTDHSMNNTTSVLRGLIYMLVSQRPWLASYLRKKYDQAGGALFEGANTWVALSDVFADMTHDTDLNTSWLLVDAVDECVTDLPKLLDLIVRTTTSTSRVKWLISSRNEAHIEQRLISIGQAVKLSLELEHNAKQVARAANGTFLWVALMMQELERPGSWDPLAMVQEAPEGLDQLYDSMMDRIVRLTKREADMCRLLLCTAATAYRPLYLAEIGSLCGLATGRKMVLVDAVTMISAKDYISGKMLGAALPSQWEMNHDLFMRSLELMSETLTRDMYGLVEPGYPIDEVETSDTDPLTAVRYSCIHWVDHLCDCSISDATSQDENLRDDGAVHMFLEKCYVYWLEALRLCRSMSAGVFSVSKLATLIQDARRFILYHKTVIEKHPLQVYASALVFSPPDSLIRRSFEHEELTGLSVRPCMQRAWSACLQTLEGHISYVRSVNFSHDSTLLASASHDGTVKIWQVISNECVQTLEGHGHGGFSVVFSHDSSLLASASADRTVKVWQAGSNNCVRILEGHSNTIRSVDFSHDSTLLASASDDCTVKVWHVGSGRCVLTLEGHSHSVMSVVFSHDSSLLASASEDSTVKVWQVGSNKCVQTLEGHSSFVDSVAFSHDSTLDTASLSVTLPHSQGVVGGQRRVCANLRR</sequence>
<feature type="repeat" description="WD" evidence="3">
    <location>
        <begin position="636"/>
        <end position="677"/>
    </location>
</feature>
<organism evidence="5 6">
    <name type="scientific">Paraphaeosphaeria minitans</name>
    <dbReference type="NCBI Taxonomy" id="565426"/>
    <lineage>
        <taxon>Eukaryota</taxon>
        <taxon>Fungi</taxon>
        <taxon>Dikarya</taxon>
        <taxon>Ascomycota</taxon>
        <taxon>Pezizomycotina</taxon>
        <taxon>Dothideomycetes</taxon>
        <taxon>Pleosporomycetidae</taxon>
        <taxon>Pleosporales</taxon>
        <taxon>Massarineae</taxon>
        <taxon>Didymosphaeriaceae</taxon>
        <taxon>Paraphaeosphaeria</taxon>
    </lineage>
</organism>
<dbReference type="PROSITE" id="PS50837">
    <property type="entry name" value="NACHT"/>
    <property type="match status" value="1"/>
</dbReference>
<dbReference type="Pfam" id="PF00400">
    <property type="entry name" value="WD40"/>
    <property type="match status" value="5"/>
</dbReference>
<gene>
    <name evidence="5" type="ORF">PMIN01_13462</name>
</gene>
<feature type="repeat" description="WD" evidence="3">
    <location>
        <begin position="678"/>
        <end position="719"/>
    </location>
</feature>
<accession>A0A9P6KJP9</accession>
<keyword evidence="2" id="KW-0677">Repeat</keyword>
<dbReference type="InterPro" id="IPR056884">
    <property type="entry name" value="NPHP3-like_N"/>
</dbReference>
<dbReference type="PROSITE" id="PS50294">
    <property type="entry name" value="WD_REPEATS_REGION"/>
    <property type="match status" value="4"/>
</dbReference>
<dbReference type="AlphaFoldDB" id="A0A9P6KJP9"/>
<dbReference type="SUPFAM" id="SSF50978">
    <property type="entry name" value="WD40 repeat-like"/>
    <property type="match status" value="1"/>
</dbReference>
<evidence type="ECO:0000256" key="3">
    <source>
        <dbReference type="PROSITE-ProRule" id="PRU00221"/>
    </source>
</evidence>
<dbReference type="Pfam" id="PF24883">
    <property type="entry name" value="NPHP3_N"/>
    <property type="match status" value="1"/>
</dbReference>
<evidence type="ECO:0000313" key="6">
    <source>
        <dbReference type="Proteomes" id="UP000756921"/>
    </source>
</evidence>
<dbReference type="InterPro" id="IPR007111">
    <property type="entry name" value="NACHT_NTPase"/>
</dbReference>
<dbReference type="CDD" id="cd00200">
    <property type="entry name" value="WD40"/>
    <property type="match status" value="1"/>
</dbReference>
<feature type="repeat" description="WD" evidence="3">
    <location>
        <begin position="720"/>
        <end position="761"/>
    </location>
</feature>
<dbReference type="InterPro" id="IPR001680">
    <property type="entry name" value="WD40_rpt"/>
</dbReference>
<keyword evidence="1 3" id="KW-0853">WD repeat</keyword>
<dbReference type="PROSITE" id="PS50082">
    <property type="entry name" value="WD_REPEATS_2"/>
    <property type="match status" value="4"/>
</dbReference>
<comment type="caution">
    <text evidence="5">The sequence shown here is derived from an EMBL/GenBank/DDBJ whole genome shotgun (WGS) entry which is preliminary data.</text>
</comment>
<feature type="domain" description="NACHT" evidence="4">
    <location>
        <begin position="169"/>
        <end position="321"/>
    </location>
</feature>
<dbReference type="EMBL" id="WJXW01000019">
    <property type="protein sequence ID" value="KAF9728634.1"/>
    <property type="molecule type" value="Genomic_DNA"/>
</dbReference>
<dbReference type="InterPro" id="IPR050349">
    <property type="entry name" value="WD_LIS1/nudF_dynein_reg"/>
</dbReference>
<dbReference type="SMART" id="SM00320">
    <property type="entry name" value="WD40"/>
    <property type="match status" value="5"/>
</dbReference>
<dbReference type="InterPro" id="IPR015943">
    <property type="entry name" value="WD40/YVTN_repeat-like_dom_sf"/>
</dbReference>
<evidence type="ECO:0000259" key="4">
    <source>
        <dbReference type="PROSITE" id="PS50837"/>
    </source>
</evidence>
<evidence type="ECO:0000313" key="5">
    <source>
        <dbReference type="EMBL" id="KAF9728634.1"/>
    </source>
</evidence>
<dbReference type="Gene3D" id="2.130.10.10">
    <property type="entry name" value="YVTN repeat-like/Quinoprotein amine dehydrogenase"/>
    <property type="match status" value="2"/>
</dbReference>